<feature type="domain" description="PH" evidence="2">
    <location>
        <begin position="63"/>
        <end position="183"/>
    </location>
</feature>
<evidence type="ECO:0000313" key="4">
    <source>
        <dbReference type="Proteomes" id="UP000273307"/>
    </source>
</evidence>
<keyword evidence="1" id="KW-0812">Transmembrane</keyword>
<dbReference type="Proteomes" id="UP000273307">
    <property type="component" value="Unassembled WGS sequence"/>
</dbReference>
<keyword evidence="1" id="KW-0472">Membrane</keyword>
<evidence type="ECO:0000259" key="2">
    <source>
        <dbReference type="Pfam" id="PF25362"/>
    </source>
</evidence>
<sequence>MNRAGDHAVGVPPACGGEAARMNSGTLVGSLIFAAVLAATIAVVITLMMRGWRHRSRQQAELIGELPRVPDRPGVATAALRGSYVGCTLSPAWNDRVTAGDLGYRSKAVLTRYPDGMLLERVGAQPVWIPRLAVTAVRTERGLAGKVAARDSILAIRWRLPSGVEIDTGFQVDNRDDYRGWLAGWPETRTEELH</sequence>
<dbReference type="AlphaFoldDB" id="A0A498Q2D1"/>
<proteinExistence type="predicted"/>
<dbReference type="Pfam" id="PF25362">
    <property type="entry name" value="bPH_11"/>
    <property type="match status" value="1"/>
</dbReference>
<dbReference type="EMBL" id="UPHP01000052">
    <property type="protein sequence ID" value="VBA38030.1"/>
    <property type="molecule type" value="Genomic_DNA"/>
</dbReference>
<dbReference type="InterPro" id="IPR057446">
    <property type="entry name" value="PH_bac"/>
</dbReference>
<accession>A0A498Q2D1</accession>
<gene>
    <name evidence="3" type="ORF">LAUMK136_02235</name>
</gene>
<name>A0A498Q2D1_9MYCO</name>
<keyword evidence="1" id="KW-1133">Transmembrane helix</keyword>
<evidence type="ECO:0000313" key="3">
    <source>
        <dbReference type="EMBL" id="VBA38030.1"/>
    </source>
</evidence>
<reference evidence="3 4" key="1">
    <citation type="submission" date="2018-09" db="EMBL/GenBank/DDBJ databases">
        <authorList>
            <person name="Tagini F."/>
        </authorList>
    </citation>
    <scope>NUCLEOTIDE SEQUENCE [LARGE SCALE GENOMIC DNA]</scope>
    <source>
        <strain evidence="3 4">MK136</strain>
    </source>
</reference>
<organism evidence="3 4">
    <name type="scientific">Mycobacterium attenuatum</name>
    <dbReference type="NCBI Taxonomy" id="2341086"/>
    <lineage>
        <taxon>Bacteria</taxon>
        <taxon>Bacillati</taxon>
        <taxon>Actinomycetota</taxon>
        <taxon>Actinomycetes</taxon>
        <taxon>Mycobacteriales</taxon>
        <taxon>Mycobacteriaceae</taxon>
        <taxon>Mycobacterium</taxon>
    </lineage>
</organism>
<protein>
    <recommendedName>
        <fullName evidence="2">PH domain-containing protein</fullName>
    </recommendedName>
</protein>
<keyword evidence="4" id="KW-1185">Reference proteome</keyword>
<evidence type="ECO:0000256" key="1">
    <source>
        <dbReference type="SAM" id="Phobius"/>
    </source>
</evidence>
<feature type="transmembrane region" description="Helical" evidence="1">
    <location>
        <begin position="27"/>
        <end position="49"/>
    </location>
</feature>